<dbReference type="GO" id="GO:0032784">
    <property type="term" value="P:regulation of DNA-templated transcription elongation"/>
    <property type="evidence" value="ECO:0007669"/>
    <property type="project" value="InterPro"/>
</dbReference>
<reference evidence="2" key="1">
    <citation type="submission" date="2021-05" db="EMBL/GenBank/DDBJ databases">
        <title>Genome of Sphingobium sp. strain.</title>
        <authorList>
            <person name="Fan R."/>
        </authorList>
    </citation>
    <scope>NUCLEOTIDE SEQUENCE</scope>
    <source>
        <strain evidence="2">H33</strain>
    </source>
</reference>
<dbReference type="GO" id="GO:0003746">
    <property type="term" value="F:translation elongation factor activity"/>
    <property type="evidence" value="ECO:0007669"/>
    <property type="project" value="UniProtKB-KW"/>
</dbReference>
<organism evidence="2 3">
    <name type="scientific">Sphingobium nicotianae</name>
    <dbReference type="NCBI Taxonomy" id="2782607"/>
    <lineage>
        <taxon>Bacteria</taxon>
        <taxon>Pseudomonadati</taxon>
        <taxon>Pseudomonadota</taxon>
        <taxon>Alphaproteobacteria</taxon>
        <taxon>Sphingomonadales</taxon>
        <taxon>Sphingomonadaceae</taxon>
        <taxon>Sphingobium</taxon>
    </lineage>
</organism>
<gene>
    <name evidence="2" type="ORF">KK488_15855</name>
</gene>
<accession>A0A9X1ISP2</accession>
<keyword evidence="2" id="KW-0648">Protein biosynthesis</keyword>
<dbReference type="EMBL" id="JAHGAW010000010">
    <property type="protein sequence ID" value="MBT2188430.1"/>
    <property type="molecule type" value="Genomic_DNA"/>
</dbReference>
<dbReference type="SUPFAM" id="SSF54534">
    <property type="entry name" value="FKBP-like"/>
    <property type="match status" value="1"/>
</dbReference>
<dbReference type="AlphaFoldDB" id="A0A9X1ISP2"/>
<dbReference type="GO" id="GO:0003677">
    <property type="term" value="F:DNA binding"/>
    <property type="evidence" value="ECO:0007669"/>
    <property type="project" value="InterPro"/>
</dbReference>
<dbReference type="Proteomes" id="UP001138757">
    <property type="component" value="Unassembled WGS sequence"/>
</dbReference>
<proteinExistence type="predicted"/>
<protein>
    <submittedName>
        <fullName evidence="2">GreA/GreB family elongation factor</fullName>
    </submittedName>
</protein>
<dbReference type="RefSeq" id="WP_214624677.1">
    <property type="nucleotide sequence ID" value="NZ_JAHGAW010000010.1"/>
</dbReference>
<evidence type="ECO:0000259" key="1">
    <source>
        <dbReference type="Pfam" id="PF01272"/>
    </source>
</evidence>
<dbReference type="Pfam" id="PF01272">
    <property type="entry name" value="GreA_GreB"/>
    <property type="match status" value="1"/>
</dbReference>
<evidence type="ECO:0000313" key="2">
    <source>
        <dbReference type="EMBL" id="MBT2188430.1"/>
    </source>
</evidence>
<name>A0A9X1ISP2_9SPHN</name>
<comment type="caution">
    <text evidence="2">The sequence shown here is derived from an EMBL/GenBank/DDBJ whole genome shotgun (WGS) entry which is preliminary data.</text>
</comment>
<evidence type="ECO:0000313" key="3">
    <source>
        <dbReference type="Proteomes" id="UP001138757"/>
    </source>
</evidence>
<keyword evidence="3" id="KW-1185">Reference proteome</keyword>
<sequence>MSVAFRRDSDEEHLEPRFEIPIPPGPNLVTARGLALTQAKVAELEALLPTLTDEAALTSAKRELRYWGTRQATAQLAPVPDGETVAFGCTVTYRLNGQERTVTIVGDDEADPAGGMISFAAPLSRAMMGVEPGELGAFAGRADAIEIMAIAVDGT</sequence>
<feature type="domain" description="Transcription elongation factor GreA/GreB C-terminal" evidence="1">
    <location>
        <begin position="83"/>
        <end position="135"/>
    </location>
</feature>
<dbReference type="Gene3D" id="3.10.50.30">
    <property type="entry name" value="Transcription elongation factor, GreA/GreB, C-terminal domain"/>
    <property type="match status" value="1"/>
</dbReference>
<dbReference type="InterPro" id="IPR036953">
    <property type="entry name" value="GreA/GreB_C_sf"/>
</dbReference>
<dbReference type="InterPro" id="IPR001437">
    <property type="entry name" value="Tscrpt_elong_fac_GreA/B_C"/>
</dbReference>
<keyword evidence="2" id="KW-0251">Elongation factor</keyword>